<feature type="transmembrane region" description="Helical" evidence="3">
    <location>
        <begin position="556"/>
        <end position="576"/>
    </location>
</feature>
<feature type="compositionally biased region" description="Basic and acidic residues" evidence="2">
    <location>
        <begin position="734"/>
        <end position="771"/>
    </location>
</feature>
<dbReference type="AlphaFoldDB" id="A0AAD1XQM3"/>
<feature type="transmembrane region" description="Helical" evidence="3">
    <location>
        <begin position="530"/>
        <end position="550"/>
    </location>
</feature>
<dbReference type="Proteomes" id="UP001295684">
    <property type="component" value="Unassembled WGS sequence"/>
</dbReference>
<evidence type="ECO:0000256" key="3">
    <source>
        <dbReference type="SAM" id="Phobius"/>
    </source>
</evidence>
<feature type="coiled-coil region" evidence="1">
    <location>
        <begin position="175"/>
        <end position="202"/>
    </location>
</feature>
<evidence type="ECO:0000313" key="4">
    <source>
        <dbReference type="EMBL" id="CAI2377353.1"/>
    </source>
</evidence>
<dbReference type="GO" id="GO:0005227">
    <property type="term" value="F:calcium-activated cation channel activity"/>
    <property type="evidence" value="ECO:0007669"/>
    <property type="project" value="InterPro"/>
</dbReference>
<keyword evidence="3" id="KW-1133">Transmembrane helix</keyword>
<feature type="transmembrane region" description="Helical" evidence="3">
    <location>
        <begin position="58"/>
        <end position="79"/>
    </location>
</feature>
<evidence type="ECO:0008006" key="6">
    <source>
        <dbReference type="Google" id="ProtNLM"/>
    </source>
</evidence>
<feature type="transmembrane region" description="Helical" evidence="3">
    <location>
        <begin position="372"/>
        <end position="393"/>
    </location>
</feature>
<feature type="compositionally biased region" description="Polar residues" evidence="2">
    <location>
        <begin position="810"/>
        <end position="821"/>
    </location>
</feature>
<evidence type="ECO:0000313" key="5">
    <source>
        <dbReference type="Proteomes" id="UP001295684"/>
    </source>
</evidence>
<keyword evidence="3" id="KW-0472">Membrane</keyword>
<proteinExistence type="predicted"/>
<evidence type="ECO:0000256" key="1">
    <source>
        <dbReference type="SAM" id="Coils"/>
    </source>
</evidence>
<name>A0AAD1XQM3_EUPCR</name>
<protein>
    <recommendedName>
        <fullName evidence="6">CSC1/OSCA1-like cytosolic domain-containing protein</fullName>
    </recommendedName>
</protein>
<feature type="transmembrane region" description="Helical" evidence="3">
    <location>
        <begin position="413"/>
        <end position="436"/>
    </location>
</feature>
<gene>
    <name evidence="4" type="ORF">ECRASSUSDP1_LOCUS18737</name>
</gene>
<feature type="region of interest" description="Disordered" evidence="2">
    <location>
        <begin position="674"/>
        <end position="710"/>
    </location>
</feature>
<sequence length="852" mass="97862">MVVYSVMVACTSITGWVIYSNGGDGDQWLDPEEPTPFSTIISIGNLGVSSNEYNSSKVYIICALNTVAMVIIYILNIAYKPLQLKVIEKVDEINISPADFAVMVSNIPKDKNKEQIMEWLISQEEGKICDINLCYDIKEPIQKLKKVEKLKKIVTNYEKMKSGLLGLATTVPKSKSELEKEITDLEEEVENFKEKLKSEDTDRNFTGKAFVIYNQQSDIVNITTKFHQTWIRKVYDFLMIYLCNGKEKVQDSCWWDGQRVTVERSAEPTNIYFENMAVEEKTRFYRSFVTYFFAFLCLCCVFLINLFLSFLREELGGASNKNKSTAEIVISSIISISFVSSIVIANNNSVLAKVVRYISKYERHETYTKFNLTIALKLTACMFINTAVIPFIVKGDKKDWFGPDGLANDAFLIIIIMNFVTPTINLIGFGNIFRILRLKYEKWRGEKSTMIQKEANKLSEGVEFDKPFLYAITMVTFYITCFFTPMIPMLPIISLLGIVYKYFVDRYLLLRRCSLPQEMSEQMAMTFSDLVPLGVFLYALGQFIVVSQLSNGKNKLPYLALGLSVIGLFVPFRQIFQKSLSRVKRNDGETYDKNKSKFITDYDRCNPVTEKEAKLKHIEEIGNMGANEDALRKKYKKSHKGRRVAPAKKNLDEIISLDEEVKDEDPRKEWTVEKMMEDPKDSSGNNNWMMKPSCQKSSFEKSEKASEKDDISAIVSEVLNKSAKEDDMIVKQVLKEEEEKEHQIRQQEKLHQRRQQEEKEKQDQMHEKMIEEEIGNIQEKKESDSSGRLKSLDQATIEGHEDKEDMVDSLNESHSANQKSEGLSEEKPQRKIAWRVGEVKIGAQKSDSTPES</sequence>
<dbReference type="InterPro" id="IPR045122">
    <property type="entry name" value="Csc1-like"/>
</dbReference>
<feature type="region of interest" description="Disordered" evidence="2">
    <location>
        <begin position="734"/>
        <end position="852"/>
    </location>
</feature>
<feature type="transmembrane region" description="Helical" evidence="3">
    <location>
        <begin position="328"/>
        <end position="351"/>
    </location>
</feature>
<dbReference type="EMBL" id="CAMPGE010018987">
    <property type="protein sequence ID" value="CAI2377353.1"/>
    <property type="molecule type" value="Genomic_DNA"/>
</dbReference>
<organism evidence="4 5">
    <name type="scientific">Euplotes crassus</name>
    <dbReference type="NCBI Taxonomy" id="5936"/>
    <lineage>
        <taxon>Eukaryota</taxon>
        <taxon>Sar</taxon>
        <taxon>Alveolata</taxon>
        <taxon>Ciliophora</taxon>
        <taxon>Intramacronucleata</taxon>
        <taxon>Spirotrichea</taxon>
        <taxon>Hypotrichia</taxon>
        <taxon>Euplotida</taxon>
        <taxon>Euplotidae</taxon>
        <taxon>Moneuplotes</taxon>
    </lineage>
</organism>
<feature type="compositionally biased region" description="Basic and acidic residues" evidence="2">
    <location>
        <begin position="698"/>
        <end position="710"/>
    </location>
</feature>
<keyword evidence="1" id="KW-0175">Coiled coil</keyword>
<reference evidence="4" key="1">
    <citation type="submission" date="2023-07" db="EMBL/GenBank/DDBJ databases">
        <authorList>
            <consortium name="AG Swart"/>
            <person name="Singh M."/>
            <person name="Singh A."/>
            <person name="Seah K."/>
            <person name="Emmerich C."/>
        </authorList>
    </citation>
    <scope>NUCLEOTIDE SEQUENCE</scope>
    <source>
        <strain evidence="4">DP1</strain>
    </source>
</reference>
<keyword evidence="3" id="KW-0812">Transmembrane</keyword>
<dbReference type="PANTHER" id="PTHR13018">
    <property type="entry name" value="PROBABLE MEMBRANE PROTEIN DUF221-RELATED"/>
    <property type="match status" value="1"/>
</dbReference>
<accession>A0AAD1XQM3</accession>
<feature type="transmembrane region" description="Helical" evidence="3">
    <location>
        <begin position="288"/>
        <end position="308"/>
    </location>
</feature>
<comment type="caution">
    <text evidence="4">The sequence shown here is derived from an EMBL/GenBank/DDBJ whole genome shotgun (WGS) entry which is preliminary data.</text>
</comment>
<keyword evidence="5" id="KW-1185">Reference proteome</keyword>
<dbReference type="PANTHER" id="PTHR13018:SF83">
    <property type="entry name" value="RRM DOMAIN-CONTAINING PROTEIN"/>
    <property type="match status" value="1"/>
</dbReference>
<evidence type="ECO:0000256" key="2">
    <source>
        <dbReference type="SAM" id="MobiDB-lite"/>
    </source>
</evidence>
<feature type="compositionally biased region" description="Basic and acidic residues" evidence="2">
    <location>
        <begin position="778"/>
        <end position="791"/>
    </location>
</feature>
<dbReference type="GO" id="GO:0005886">
    <property type="term" value="C:plasma membrane"/>
    <property type="evidence" value="ECO:0007669"/>
    <property type="project" value="TreeGrafter"/>
</dbReference>